<dbReference type="InterPro" id="IPR029044">
    <property type="entry name" value="Nucleotide-diphossugar_trans"/>
</dbReference>
<dbReference type="RefSeq" id="WP_128215411.1">
    <property type="nucleotide sequence ID" value="NZ_CP025746.1"/>
</dbReference>
<reference evidence="6 7" key="1">
    <citation type="submission" date="2018-01" db="EMBL/GenBank/DDBJ databases">
        <title>Genome Sequencing and Assembly of Anaerobacter polyendosporus strain CT4.</title>
        <authorList>
            <person name="Tachaapaikoon C."/>
            <person name="Sutheeworapong S."/>
            <person name="Jenjaroenpun P."/>
            <person name="Wongsurawat T."/>
            <person name="Nookeaw I."/>
            <person name="Cheawchanlertfa P."/>
            <person name="Kosugi A."/>
            <person name="Cheevadhanarak S."/>
            <person name="Ratanakhanokchai K."/>
        </authorList>
    </citation>
    <scope>NUCLEOTIDE SEQUENCE [LARGE SCALE GENOMIC DNA]</scope>
    <source>
        <strain evidence="6 7">CT4</strain>
    </source>
</reference>
<evidence type="ECO:0000313" key="6">
    <source>
        <dbReference type="EMBL" id="QAA34698.1"/>
    </source>
</evidence>
<dbReference type="KEGG" id="cmah:C1I91_25390"/>
<comment type="pathway">
    <text evidence="1">Cell wall biogenesis; cell wall polysaccharide biosynthesis.</text>
</comment>
<dbReference type="Gene3D" id="3.90.550.10">
    <property type="entry name" value="Spore Coat Polysaccharide Biosynthesis Protein SpsA, Chain A"/>
    <property type="match status" value="1"/>
</dbReference>
<dbReference type="InterPro" id="IPR001173">
    <property type="entry name" value="Glyco_trans_2-like"/>
</dbReference>
<dbReference type="CDD" id="cd02526">
    <property type="entry name" value="GT2_RfbF_like"/>
    <property type="match status" value="1"/>
</dbReference>
<organism evidence="6 7">
    <name type="scientific">Clostridium manihotivorum</name>
    <dbReference type="NCBI Taxonomy" id="2320868"/>
    <lineage>
        <taxon>Bacteria</taxon>
        <taxon>Bacillati</taxon>
        <taxon>Bacillota</taxon>
        <taxon>Clostridia</taxon>
        <taxon>Eubacteriales</taxon>
        <taxon>Clostridiaceae</taxon>
        <taxon>Clostridium</taxon>
    </lineage>
</organism>
<dbReference type="PANTHER" id="PTHR43179">
    <property type="entry name" value="RHAMNOSYLTRANSFERASE WBBL"/>
    <property type="match status" value="1"/>
</dbReference>
<feature type="domain" description="Glycosyltransferase 2-like" evidence="5">
    <location>
        <begin position="9"/>
        <end position="111"/>
    </location>
</feature>
<evidence type="ECO:0000256" key="2">
    <source>
        <dbReference type="ARBA" id="ARBA00006739"/>
    </source>
</evidence>
<accession>A0A3R5R1N7</accession>
<evidence type="ECO:0000313" key="7">
    <source>
        <dbReference type="Proteomes" id="UP000286268"/>
    </source>
</evidence>
<keyword evidence="7" id="KW-1185">Reference proteome</keyword>
<evidence type="ECO:0000259" key="5">
    <source>
        <dbReference type="Pfam" id="PF00535"/>
    </source>
</evidence>
<sequence>MINIDSICAVVVSYNAGQGIIDGIAAIRNQVKKTLIVDNGSNPENLKILESFKAEEDIEIIYNNENVGIAKAFNIGIEYARKNDFKFIITLDQDSICTKDLVFNMIATYEGLNDKDKEKIKVLVPNHIEKEAYYANQVSVNAEYEYVLTEISSGSLIDMSVFDKIGDFDERLFIDLVDHDFCLRVKLNDYAILKVNNAILLHSLGDTKVYKLFGKNITSSNHSALRRYYMTRNRFYIWKKYKQSFPEWVKHDKNLFFQEIARLTLFEKNKLKKLCMIVEGFSDYKKGRFYKKD</sequence>
<name>A0A3R5R1N7_9CLOT</name>
<evidence type="ECO:0000256" key="4">
    <source>
        <dbReference type="ARBA" id="ARBA00022679"/>
    </source>
</evidence>
<dbReference type="PANTHER" id="PTHR43179:SF12">
    <property type="entry name" value="GALACTOFURANOSYLTRANSFERASE GLFT2"/>
    <property type="match status" value="1"/>
</dbReference>
<protein>
    <recommendedName>
        <fullName evidence="5">Glycosyltransferase 2-like domain-containing protein</fullName>
    </recommendedName>
</protein>
<dbReference type="Proteomes" id="UP000286268">
    <property type="component" value="Chromosome"/>
</dbReference>
<evidence type="ECO:0000256" key="3">
    <source>
        <dbReference type="ARBA" id="ARBA00022676"/>
    </source>
</evidence>
<dbReference type="SUPFAM" id="SSF53448">
    <property type="entry name" value="Nucleotide-diphospho-sugar transferases"/>
    <property type="match status" value="1"/>
</dbReference>
<dbReference type="OrthoDB" id="9771846at2"/>
<gene>
    <name evidence="6" type="ORF">C1I91_25390</name>
</gene>
<dbReference type="GO" id="GO:0016757">
    <property type="term" value="F:glycosyltransferase activity"/>
    <property type="evidence" value="ECO:0007669"/>
    <property type="project" value="UniProtKB-KW"/>
</dbReference>
<comment type="similarity">
    <text evidence="2">Belongs to the glycosyltransferase 2 family.</text>
</comment>
<proteinExistence type="inferred from homology"/>
<evidence type="ECO:0000256" key="1">
    <source>
        <dbReference type="ARBA" id="ARBA00004776"/>
    </source>
</evidence>
<dbReference type="Pfam" id="PF00535">
    <property type="entry name" value="Glycos_transf_2"/>
    <property type="match status" value="1"/>
</dbReference>
<dbReference type="EMBL" id="CP025746">
    <property type="protein sequence ID" value="QAA34698.1"/>
    <property type="molecule type" value="Genomic_DNA"/>
</dbReference>
<keyword evidence="3" id="KW-0328">Glycosyltransferase</keyword>
<dbReference type="AlphaFoldDB" id="A0A3R5R1N7"/>
<keyword evidence="4" id="KW-0808">Transferase</keyword>